<evidence type="ECO:0000313" key="2">
    <source>
        <dbReference type="Proteomes" id="UP000472262"/>
    </source>
</evidence>
<proteinExistence type="predicted"/>
<keyword evidence="2" id="KW-1185">Reference proteome</keyword>
<evidence type="ECO:0000313" key="1">
    <source>
        <dbReference type="Ensembl" id="ENSSGRP00000060555.1"/>
    </source>
</evidence>
<name>A0A672PCQ2_SINGR</name>
<dbReference type="Ensembl" id="ENSSGRT00000064609.1">
    <property type="protein sequence ID" value="ENSSGRP00000060555.1"/>
    <property type="gene ID" value="ENSSGRG00000031416.1"/>
</dbReference>
<reference evidence="1" key="1">
    <citation type="submission" date="2025-08" db="UniProtKB">
        <authorList>
            <consortium name="Ensembl"/>
        </authorList>
    </citation>
    <scope>IDENTIFICATION</scope>
</reference>
<organism evidence="1 2">
    <name type="scientific">Sinocyclocheilus grahami</name>
    <name type="common">Dianchi golden-line fish</name>
    <name type="synonym">Barbus grahami</name>
    <dbReference type="NCBI Taxonomy" id="75366"/>
    <lineage>
        <taxon>Eukaryota</taxon>
        <taxon>Metazoa</taxon>
        <taxon>Chordata</taxon>
        <taxon>Craniata</taxon>
        <taxon>Vertebrata</taxon>
        <taxon>Euteleostomi</taxon>
        <taxon>Actinopterygii</taxon>
        <taxon>Neopterygii</taxon>
        <taxon>Teleostei</taxon>
        <taxon>Ostariophysi</taxon>
        <taxon>Cypriniformes</taxon>
        <taxon>Cyprinidae</taxon>
        <taxon>Cyprininae</taxon>
        <taxon>Sinocyclocheilus</taxon>
    </lineage>
</organism>
<protein>
    <submittedName>
        <fullName evidence="1">PX domain containing 1a</fullName>
    </submittedName>
</protein>
<reference evidence="1" key="2">
    <citation type="submission" date="2025-09" db="UniProtKB">
        <authorList>
            <consortium name="Ensembl"/>
        </authorList>
    </citation>
    <scope>IDENTIFICATION</scope>
</reference>
<dbReference type="PANTHER" id="PTHR31433">
    <property type="entry name" value="PX DOMAIN-CONTAINING PROTEIN 1"/>
    <property type="match status" value="1"/>
</dbReference>
<accession>A0A672PCQ2</accession>
<dbReference type="AlphaFoldDB" id="A0A672PCQ2"/>
<dbReference type="Proteomes" id="UP000472262">
    <property type="component" value="Unassembled WGS sequence"/>
</dbReference>
<dbReference type="InterPro" id="IPR040288">
    <property type="entry name" value="PXDC1"/>
</dbReference>
<sequence length="165" mass="18979">SVMAGVYMETFPQLSVNDCWVFGLERFSDSRLGLNVTFEISGHLTDKRFHYSMYVLSALQRIKEAEQNNNVQTRLDEGEKLLRILTFFKTSPFDYTLKTMYEPIQLLYQSPVTVADVRSANGFCLANTETVLFDVYLQAQGAEPSLKYSNMTYRHLQACETDILE</sequence>
<dbReference type="PANTHER" id="PTHR31433:SF0">
    <property type="entry name" value="PX DOMAIN-CONTAINING PROTEIN 1"/>
    <property type="match status" value="1"/>
</dbReference>